<organism evidence="9 10">
    <name type="scientific">Bagarius yarrelli</name>
    <name type="common">Goonch</name>
    <name type="synonym">Bagrus yarrelli</name>
    <dbReference type="NCBI Taxonomy" id="175774"/>
    <lineage>
        <taxon>Eukaryota</taxon>
        <taxon>Metazoa</taxon>
        <taxon>Chordata</taxon>
        <taxon>Craniata</taxon>
        <taxon>Vertebrata</taxon>
        <taxon>Euteleostomi</taxon>
        <taxon>Actinopterygii</taxon>
        <taxon>Neopterygii</taxon>
        <taxon>Teleostei</taxon>
        <taxon>Ostariophysi</taxon>
        <taxon>Siluriformes</taxon>
        <taxon>Sisoridae</taxon>
        <taxon>Sisorinae</taxon>
        <taxon>Bagarius</taxon>
    </lineage>
</organism>
<sequence length="453" mass="50086">MAEVSIRTGVTSAMAKFGVLFVFYLFCTCSAQVPLIMWTSSGYSLPTPLEPTAGEIVSGAELVSYLKSASTALPRIGLLFLQEELSMDDFTAHGGVYGYKEDSAFVNLESALQASTPMVLPALAWTAAESVEKIFQQVLEVPALTITPSELSQLQLNPTQPSLLVIRLPYTAGSEFLSVDETIGYVLTTLQAQNVPYTAVYTGLRPSHVTQDTSTAWELAGRSLLQAPSEPVVKAPLMFNNTEGKPCILLWADQLNVSYDRGPFFDLSALTFNGSVSLDGSFCNQTLSRLVLNYQNVLNFKSFQLTLFMRKIFFPVSARNWFVMERVQLNYDNQMAIFNASHGIYSPAEYSFHCQKVSSAQSPLLTPRTATDDATRWTVLFTDFQIQGFNVTGRFSYASDCAGFFTPGIWMGLLVSLLMVFILTYGLHMIMQLHTMDRFDDPKGPSISVPQNE</sequence>
<comment type="caution">
    <text evidence="9">The sequence shown here is derived from an EMBL/GenBank/DDBJ whole genome shotgun (WGS) entry which is preliminary data.</text>
</comment>
<evidence type="ECO:0000259" key="7">
    <source>
        <dbReference type="Pfam" id="PF05827"/>
    </source>
</evidence>
<dbReference type="OrthoDB" id="9985059at2759"/>
<dbReference type="InterPro" id="IPR008388">
    <property type="entry name" value="Ac45_acc_su"/>
</dbReference>
<dbReference type="EMBL" id="VCAZ01000034">
    <property type="protein sequence ID" value="TSL61251.1"/>
    <property type="molecule type" value="Genomic_DNA"/>
</dbReference>
<proteinExistence type="inferred from homology"/>
<evidence type="ECO:0000256" key="6">
    <source>
        <dbReference type="SAM" id="Phobius"/>
    </source>
</evidence>
<evidence type="ECO:0000256" key="4">
    <source>
        <dbReference type="ARBA" id="ARBA00022989"/>
    </source>
</evidence>
<feature type="transmembrane region" description="Helical" evidence="6">
    <location>
        <begin position="409"/>
        <end position="428"/>
    </location>
</feature>
<dbReference type="InterPro" id="IPR046756">
    <property type="entry name" value="VAS1/VOA1_TM"/>
</dbReference>
<dbReference type="GO" id="GO:0030641">
    <property type="term" value="P:regulation of cellular pH"/>
    <property type="evidence" value="ECO:0007669"/>
    <property type="project" value="TreeGrafter"/>
</dbReference>
<evidence type="ECO:0000313" key="9">
    <source>
        <dbReference type="EMBL" id="TSL61251.1"/>
    </source>
</evidence>
<keyword evidence="3 6" id="KW-0812">Transmembrane</keyword>
<dbReference type="GO" id="GO:0012505">
    <property type="term" value="C:endomembrane system"/>
    <property type="evidence" value="ECO:0007669"/>
    <property type="project" value="UniProtKB-ARBA"/>
</dbReference>
<dbReference type="FunFam" id="2.40.160.110:FF:000003">
    <property type="entry name" value="ATPase H+ transporting accessory protein 1"/>
    <property type="match status" value="1"/>
</dbReference>
<dbReference type="Pfam" id="PF05827">
    <property type="entry name" value="VAS1_LD"/>
    <property type="match status" value="1"/>
</dbReference>
<dbReference type="AlphaFoldDB" id="A0A556U0I9"/>
<keyword evidence="5 6" id="KW-0472">Membrane</keyword>
<dbReference type="GO" id="GO:0033176">
    <property type="term" value="C:proton-transporting V-type ATPase complex"/>
    <property type="evidence" value="ECO:0007669"/>
    <property type="project" value="TreeGrafter"/>
</dbReference>
<keyword evidence="4 6" id="KW-1133">Transmembrane helix</keyword>
<protein>
    <submittedName>
        <fullName evidence="9">V-type proton ATPase subunit S1</fullName>
    </submittedName>
</protein>
<gene>
    <name evidence="9" type="ORF">Baya_6522</name>
</gene>
<dbReference type="GO" id="GO:0001671">
    <property type="term" value="F:ATPase activator activity"/>
    <property type="evidence" value="ECO:0007669"/>
    <property type="project" value="TreeGrafter"/>
</dbReference>
<reference evidence="9 10" key="1">
    <citation type="journal article" date="2019" name="Genome Biol. Evol.">
        <title>Whole-Genome Sequencing of the Giant Devil Catfish, Bagarius yarrelli.</title>
        <authorList>
            <person name="Jiang W."/>
            <person name="Lv Y."/>
            <person name="Cheng L."/>
            <person name="Yang K."/>
            <person name="Chao B."/>
            <person name="Wang X."/>
            <person name="Li Y."/>
            <person name="Pan X."/>
            <person name="You X."/>
            <person name="Zhang Y."/>
            <person name="Yang J."/>
            <person name="Li J."/>
            <person name="Zhang X."/>
            <person name="Liu S."/>
            <person name="Sun C."/>
            <person name="Yang J."/>
            <person name="Shi Q."/>
        </authorList>
    </citation>
    <scope>NUCLEOTIDE SEQUENCE [LARGE SCALE GENOMIC DNA]</scope>
    <source>
        <strain evidence="9">JWS20170419001</strain>
        <tissue evidence="9">Muscle</tissue>
    </source>
</reference>
<feature type="domain" description="V-type proton ATPase subunit S1/VOA1 transmembrane" evidence="8">
    <location>
        <begin position="403"/>
        <end position="441"/>
    </location>
</feature>
<dbReference type="Pfam" id="PF20520">
    <property type="entry name" value="Ac45-VOA1_TM"/>
    <property type="match status" value="1"/>
</dbReference>
<accession>A0A556U0I9</accession>
<keyword evidence="10" id="KW-1185">Reference proteome</keyword>
<dbReference type="PANTHER" id="PTHR12471">
    <property type="entry name" value="VACUOLAR ATP SYNTHASE SUBUNIT S1"/>
    <property type="match status" value="1"/>
</dbReference>
<comment type="similarity">
    <text evidence="2">Belongs to the vacuolar ATPase subunit S1 family.</text>
</comment>
<dbReference type="Proteomes" id="UP000319801">
    <property type="component" value="Unassembled WGS sequence"/>
</dbReference>
<evidence type="ECO:0000256" key="5">
    <source>
        <dbReference type="ARBA" id="ARBA00023136"/>
    </source>
</evidence>
<evidence type="ECO:0000259" key="8">
    <source>
        <dbReference type="Pfam" id="PF20520"/>
    </source>
</evidence>
<evidence type="ECO:0000256" key="2">
    <source>
        <dbReference type="ARBA" id="ARBA00009037"/>
    </source>
</evidence>
<dbReference type="GO" id="GO:0098588">
    <property type="term" value="C:bounding membrane of organelle"/>
    <property type="evidence" value="ECO:0007669"/>
    <property type="project" value="UniProtKB-ARBA"/>
</dbReference>
<dbReference type="InterPro" id="IPR046755">
    <property type="entry name" value="VAS1_LD"/>
</dbReference>
<name>A0A556U0I9_BAGYA</name>
<dbReference type="GO" id="GO:0030659">
    <property type="term" value="C:cytoplasmic vesicle membrane"/>
    <property type="evidence" value="ECO:0007669"/>
    <property type="project" value="UniProtKB-ARBA"/>
</dbReference>
<evidence type="ECO:0000256" key="1">
    <source>
        <dbReference type="ARBA" id="ARBA00004167"/>
    </source>
</evidence>
<feature type="domain" description="V-type proton ATPase subunit S1 luminal" evidence="7">
    <location>
        <begin position="245"/>
        <end position="389"/>
    </location>
</feature>
<evidence type="ECO:0000256" key="3">
    <source>
        <dbReference type="ARBA" id="ARBA00022692"/>
    </source>
</evidence>
<comment type="subcellular location">
    <subcellularLocation>
        <location evidence="1">Membrane</location>
        <topology evidence="1">Single-pass membrane protein</topology>
    </subcellularLocation>
</comment>
<dbReference type="PANTHER" id="PTHR12471:SF2">
    <property type="entry name" value="V-TYPE PROTON ATPASE SUBUNIT S1"/>
    <property type="match status" value="1"/>
</dbReference>
<dbReference type="Gene3D" id="2.40.160.110">
    <property type="match status" value="1"/>
</dbReference>
<evidence type="ECO:0000313" key="10">
    <source>
        <dbReference type="Proteomes" id="UP000319801"/>
    </source>
</evidence>